<evidence type="ECO:0000313" key="3">
    <source>
        <dbReference type="EMBL" id="GBO19517.1"/>
    </source>
</evidence>
<comment type="caution">
    <text evidence="3">The sequence shown here is derived from an EMBL/GenBank/DDBJ whole genome shotgun (WGS) entry which is preliminary data.</text>
</comment>
<proteinExistence type="predicted"/>
<feature type="region of interest" description="Disordered" evidence="1">
    <location>
        <begin position="1"/>
        <end position="231"/>
    </location>
</feature>
<protein>
    <submittedName>
        <fullName evidence="3">Uncharacterized protein</fullName>
    </submittedName>
</protein>
<accession>A0A4Y2V707</accession>
<feature type="compositionally biased region" description="Basic and acidic residues" evidence="1">
    <location>
        <begin position="110"/>
        <end position="166"/>
    </location>
</feature>
<organism evidence="3 4">
    <name type="scientific">Araneus ventricosus</name>
    <name type="common">Orbweaver spider</name>
    <name type="synonym">Epeira ventricosa</name>
    <dbReference type="NCBI Taxonomy" id="182803"/>
    <lineage>
        <taxon>Eukaryota</taxon>
        <taxon>Metazoa</taxon>
        <taxon>Ecdysozoa</taxon>
        <taxon>Arthropoda</taxon>
        <taxon>Chelicerata</taxon>
        <taxon>Arachnida</taxon>
        <taxon>Araneae</taxon>
        <taxon>Araneomorphae</taxon>
        <taxon>Entelegynae</taxon>
        <taxon>Araneoidea</taxon>
        <taxon>Araneidae</taxon>
        <taxon>Araneus</taxon>
    </lineage>
</organism>
<feature type="compositionally biased region" description="Basic and acidic residues" evidence="1">
    <location>
        <begin position="63"/>
        <end position="87"/>
    </location>
</feature>
<feature type="compositionally biased region" description="Basic and acidic residues" evidence="1">
    <location>
        <begin position="1"/>
        <end position="14"/>
    </location>
</feature>
<reference evidence="3 4" key="1">
    <citation type="journal article" date="2019" name="Sci. Rep.">
        <title>Orb-weaving spider Araneus ventricosus genome elucidates the spidroin gene catalogue.</title>
        <authorList>
            <person name="Kono N."/>
            <person name="Nakamura H."/>
            <person name="Ohtoshi R."/>
            <person name="Moran D.A.P."/>
            <person name="Shinohara A."/>
            <person name="Yoshida Y."/>
            <person name="Fujiwara M."/>
            <person name="Mori M."/>
            <person name="Tomita M."/>
            <person name="Arakawa K."/>
        </authorList>
    </citation>
    <scope>NUCLEOTIDE SEQUENCE [LARGE SCALE GENOMIC DNA]</scope>
</reference>
<evidence type="ECO:0000313" key="4">
    <source>
        <dbReference type="Proteomes" id="UP000499080"/>
    </source>
</evidence>
<feature type="compositionally biased region" description="Basic and acidic residues" evidence="1">
    <location>
        <begin position="41"/>
        <end position="50"/>
    </location>
</feature>
<sequence length="231" mass="25907">MSTEKRENSEERLVGKRTLNAKVEKKGDSLMSANEEMDLDDTTKLSKSAEKPTFGGKNVPASSKDKTNNDDATKFTKEIVDKRKEIPEISSLDTDVSTKEDLKAFGSSKPSKDSRWDERKEDSEEGLTKEGIVKSEQDKEGDELKPATKEMSLDDILKQLESEKETKFRRKSVPATSKDDTINDSATKSTDEKEFFDERKETVQNSASEADILTEEDFRAFGSHSTNEGSE</sequence>
<dbReference type="EMBL" id="BGPR01043002">
    <property type="protein sequence ID" value="GBO19517.1"/>
    <property type="molecule type" value="Genomic_DNA"/>
</dbReference>
<evidence type="ECO:0000256" key="1">
    <source>
        <dbReference type="SAM" id="MobiDB-lite"/>
    </source>
</evidence>
<dbReference type="AlphaFoldDB" id="A0A4Y2V707"/>
<feature type="compositionally biased region" description="Basic and acidic residues" evidence="1">
    <location>
        <begin position="189"/>
        <end position="202"/>
    </location>
</feature>
<dbReference type="Proteomes" id="UP000499080">
    <property type="component" value="Unassembled WGS sequence"/>
</dbReference>
<name>A0A4Y2V707_ARAVE</name>
<keyword evidence="4" id="KW-1185">Reference proteome</keyword>
<gene>
    <name evidence="2" type="ORF">AVEN_248452_1</name>
    <name evidence="3" type="ORF">AVEN_39816_1</name>
</gene>
<dbReference type="EMBL" id="BGPR01043001">
    <property type="protein sequence ID" value="GBO19516.1"/>
    <property type="molecule type" value="Genomic_DNA"/>
</dbReference>
<evidence type="ECO:0000313" key="2">
    <source>
        <dbReference type="EMBL" id="GBO19516.1"/>
    </source>
</evidence>